<sequence>MIPQTLFTISSILTNGFRTIDAPPQLTATTLLRPLLHAVSWLYASLLLEDLANQRLPGSVAEDAFNKPWRPVPAGRITPDEARRAALYLVPALMVFGGWSGVFRETAAFVAFVWMYNDLDAADTSIYWRNVTNGLGLAALSAGATVVASGGLEYSPPERAVVWIFVTGLVVSNVMGDNVRHDYTKKKVTGRFAMVEVAAIFCALISSLVMGSYKVKGRAFDLFKESSSESSPGTHIQGATGEGFWEPSPMILFMAMIVYGVATSTLYQINREDKYQDVALAVGVTTGVIYEELSGDSILATLLHIFPWSILLTLSVSRIGHRFCRCKLG</sequence>
<keyword evidence="1" id="KW-0812">Transmembrane</keyword>
<keyword evidence="3" id="KW-1185">Reference proteome</keyword>
<dbReference type="RefSeq" id="XP_038745655.1">
    <property type="nucleotide sequence ID" value="XM_038888854.1"/>
</dbReference>
<reference evidence="2" key="1">
    <citation type="submission" date="2020-03" db="EMBL/GenBank/DDBJ databases">
        <authorList>
            <person name="He L."/>
        </authorList>
    </citation>
    <scope>NUCLEOTIDE SEQUENCE</scope>
    <source>
        <strain evidence="2">CkLH20</strain>
    </source>
</reference>
<feature type="transmembrane region" description="Helical" evidence="1">
    <location>
        <begin position="188"/>
        <end position="210"/>
    </location>
</feature>
<organism evidence="2 3">
    <name type="scientific">Colletotrichum karsti</name>
    <dbReference type="NCBI Taxonomy" id="1095194"/>
    <lineage>
        <taxon>Eukaryota</taxon>
        <taxon>Fungi</taxon>
        <taxon>Dikarya</taxon>
        <taxon>Ascomycota</taxon>
        <taxon>Pezizomycotina</taxon>
        <taxon>Sordariomycetes</taxon>
        <taxon>Hypocreomycetidae</taxon>
        <taxon>Glomerellales</taxon>
        <taxon>Glomerellaceae</taxon>
        <taxon>Colletotrichum</taxon>
        <taxon>Colletotrichum boninense species complex</taxon>
    </lineage>
</organism>
<feature type="transmembrane region" description="Helical" evidence="1">
    <location>
        <begin position="160"/>
        <end position="176"/>
    </location>
</feature>
<feature type="transmembrane region" description="Helical" evidence="1">
    <location>
        <begin position="126"/>
        <end position="148"/>
    </location>
</feature>
<dbReference type="GeneID" id="62161928"/>
<feature type="transmembrane region" description="Helical" evidence="1">
    <location>
        <begin position="250"/>
        <end position="269"/>
    </location>
</feature>
<name>A0A9P6LHE7_9PEZI</name>
<dbReference type="OrthoDB" id="434972at2759"/>
<keyword evidence="1" id="KW-1133">Transmembrane helix</keyword>
<proteinExistence type="predicted"/>
<evidence type="ECO:0000313" key="2">
    <source>
        <dbReference type="EMBL" id="KAF9876194.1"/>
    </source>
</evidence>
<accession>A0A9P6LHE7</accession>
<dbReference type="Proteomes" id="UP000781932">
    <property type="component" value="Unassembled WGS sequence"/>
</dbReference>
<evidence type="ECO:0000256" key="1">
    <source>
        <dbReference type="SAM" id="Phobius"/>
    </source>
</evidence>
<keyword evidence="1" id="KW-0472">Membrane</keyword>
<reference evidence="2" key="2">
    <citation type="submission" date="2020-11" db="EMBL/GenBank/DDBJ databases">
        <title>Whole genome sequencing of Colletotrichum sp.</title>
        <authorList>
            <person name="Li H."/>
        </authorList>
    </citation>
    <scope>NUCLEOTIDE SEQUENCE</scope>
    <source>
        <strain evidence="2">CkLH20</strain>
    </source>
</reference>
<evidence type="ECO:0000313" key="3">
    <source>
        <dbReference type="Proteomes" id="UP000781932"/>
    </source>
</evidence>
<comment type="caution">
    <text evidence="2">The sequence shown here is derived from an EMBL/GenBank/DDBJ whole genome shotgun (WGS) entry which is preliminary data.</text>
</comment>
<gene>
    <name evidence="2" type="ORF">CkaCkLH20_06137</name>
</gene>
<dbReference type="EMBL" id="JAATWM020000018">
    <property type="protein sequence ID" value="KAF9876194.1"/>
    <property type="molecule type" value="Genomic_DNA"/>
</dbReference>
<feature type="transmembrane region" description="Helical" evidence="1">
    <location>
        <begin position="86"/>
        <end position="114"/>
    </location>
</feature>
<dbReference type="AlphaFoldDB" id="A0A9P6LHE7"/>
<protein>
    <submittedName>
        <fullName evidence="2">UbiA prenyltransferase</fullName>
    </submittedName>
</protein>